<dbReference type="STRING" id="1408163.A0A0F4YNI9"/>
<organism evidence="3 4">
    <name type="scientific">Rasamsonia emersonii (strain ATCC 16479 / CBS 393.64 / IMI 116815)</name>
    <dbReference type="NCBI Taxonomy" id="1408163"/>
    <lineage>
        <taxon>Eukaryota</taxon>
        <taxon>Fungi</taxon>
        <taxon>Dikarya</taxon>
        <taxon>Ascomycota</taxon>
        <taxon>Pezizomycotina</taxon>
        <taxon>Eurotiomycetes</taxon>
        <taxon>Eurotiomycetidae</taxon>
        <taxon>Eurotiales</taxon>
        <taxon>Trichocomaceae</taxon>
        <taxon>Rasamsonia</taxon>
    </lineage>
</organism>
<dbReference type="InterPro" id="IPR004360">
    <property type="entry name" value="Glyas_Fos-R_dOase_dom"/>
</dbReference>
<feature type="compositionally biased region" description="Polar residues" evidence="1">
    <location>
        <begin position="28"/>
        <end position="39"/>
    </location>
</feature>
<dbReference type="AlphaFoldDB" id="A0A0F4YNI9"/>
<dbReference type="RefSeq" id="XP_013326038.1">
    <property type="nucleotide sequence ID" value="XM_013470584.1"/>
</dbReference>
<sequence>MSSHDNPAPSLPPGEPVIGGRNPDPPLSESSPTMDTGPSTVYYLGYPQTEAHRADPAKFALDTVQGPPGFTHTLGLLELCHLHGSEDESKEFHIANGNIPPHLGFGHLGFTVPDVSATVERLRQAGVRIVKELGVVIKETVQIGSWESDQLGIAQKELHPNYVRVAEKMAYVEDPGKGEAAGLVLASNACLSLASFVYADIRMAITFAARAGSFRRSGHMYCTCTLRKVTYSSYTLHVMVVPAYFGWSSGDIALTIKLLLKLREAFSKTTGASAQFAEAASFLEGFKVTLTRLQAYVATSSNTESQYSKDIEQQLVTSHSTPVCVLRRVPRQRALHELSELAGKIAQLKKAVYEPLVLSCKVDIRLLSVRGLGHNRSSHQRRGIPTQLKLQIEKLQQMAEEQKQISRQTRDTVIQGSEELIKAQSQKTAELLDAIRRLHDHLGEIVNAIGRDDLQTSLRHRLEELSQALQAMQTSTAQSLQELDSLIENNRRQPSWAYRVVAELGRSVMASSMTFVAWIFARPPSSGGYPDDDDDDDDD</sequence>
<keyword evidence="4" id="KW-1185">Reference proteome</keyword>
<feature type="region of interest" description="Disordered" evidence="1">
    <location>
        <begin position="1"/>
        <end position="41"/>
    </location>
</feature>
<dbReference type="PANTHER" id="PTHR10374:SF19">
    <property type="entry name" value="LYASE (GLO1), PUTATIVE (AFU_ORTHOLOGUE AFUA_2G13550)-RELATED"/>
    <property type="match status" value="1"/>
</dbReference>
<gene>
    <name evidence="3" type="ORF">T310_6602</name>
</gene>
<evidence type="ECO:0000256" key="1">
    <source>
        <dbReference type="SAM" id="MobiDB-lite"/>
    </source>
</evidence>
<dbReference type="GeneID" id="25318903"/>
<dbReference type="PANTHER" id="PTHR10374">
    <property type="entry name" value="LACTOYLGLUTATHIONE LYASE GLYOXALASE I"/>
    <property type="match status" value="1"/>
</dbReference>
<dbReference type="SUPFAM" id="SSF54593">
    <property type="entry name" value="Glyoxalase/Bleomycin resistance protein/Dihydroxybiphenyl dioxygenase"/>
    <property type="match status" value="1"/>
</dbReference>
<dbReference type="Pfam" id="PF00903">
    <property type="entry name" value="Glyoxalase"/>
    <property type="match status" value="1"/>
</dbReference>
<protein>
    <submittedName>
        <fullName evidence="3">Lactoylglutathione lyase (Glo1)</fullName>
    </submittedName>
</protein>
<comment type="caution">
    <text evidence="3">The sequence shown here is derived from an EMBL/GenBank/DDBJ whole genome shotgun (WGS) entry which is preliminary data.</text>
</comment>
<dbReference type="OrthoDB" id="16820at2759"/>
<dbReference type="GO" id="GO:0016829">
    <property type="term" value="F:lyase activity"/>
    <property type="evidence" value="ECO:0007669"/>
    <property type="project" value="UniProtKB-KW"/>
</dbReference>
<evidence type="ECO:0000313" key="3">
    <source>
        <dbReference type="EMBL" id="KKA19426.1"/>
    </source>
</evidence>
<feature type="domain" description="Glyoxalase/fosfomycin resistance/dioxygenase" evidence="2">
    <location>
        <begin position="97"/>
        <end position="134"/>
    </location>
</feature>
<name>A0A0F4YNI9_RASE3</name>
<dbReference type="InterPro" id="IPR029068">
    <property type="entry name" value="Glyas_Bleomycin-R_OHBP_Dase"/>
</dbReference>
<evidence type="ECO:0000313" key="4">
    <source>
        <dbReference type="Proteomes" id="UP000053958"/>
    </source>
</evidence>
<reference evidence="3 4" key="1">
    <citation type="submission" date="2015-04" db="EMBL/GenBank/DDBJ databases">
        <authorList>
            <person name="Heijne W.H."/>
            <person name="Fedorova N.D."/>
            <person name="Nierman W.C."/>
            <person name="Vollebregt A.W."/>
            <person name="Zhao Z."/>
            <person name="Wu L."/>
            <person name="Kumar M."/>
            <person name="Stam H."/>
            <person name="van den Berg M.A."/>
            <person name="Pel H.J."/>
        </authorList>
    </citation>
    <scope>NUCLEOTIDE SEQUENCE [LARGE SCALE GENOMIC DNA]</scope>
    <source>
        <strain evidence="3 4">CBS 393.64</strain>
    </source>
</reference>
<dbReference type="Proteomes" id="UP000053958">
    <property type="component" value="Unassembled WGS sequence"/>
</dbReference>
<proteinExistence type="predicted"/>
<evidence type="ECO:0000259" key="2">
    <source>
        <dbReference type="Pfam" id="PF00903"/>
    </source>
</evidence>
<accession>A0A0F4YNI9</accession>
<dbReference type="Gene3D" id="3.10.180.10">
    <property type="entry name" value="2,3-Dihydroxybiphenyl 1,2-Dioxygenase, domain 1"/>
    <property type="match status" value="1"/>
</dbReference>
<keyword evidence="3" id="KW-0456">Lyase</keyword>
<dbReference type="EMBL" id="LASV01000350">
    <property type="protein sequence ID" value="KKA19426.1"/>
    <property type="molecule type" value="Genomic_DNA"/>
</dbReference>